<proteinExistence type="predicted"/>
<name>A0A165ZV20_DAUCS</name>
<accession>A0A165ZV20</accession>
<dbReference type="Gene3D" id="1.20.1280.170">
    <property type="entry name" value="Exocyst complex component Exo70"/>
    <property type="match status" value="2"/>
</dbReference>
<evidence type="ECO:0000313" key="2">
    <source>
        <dbReference type="Proteomes" id="UP000077755"/>
    </source>
</evidence>
<protein>
    <submittedName>
        <fullName evidence="1">Uncharacterized protein</fullName>
    </submittedName>
</protein>
<dbReference type="EMBL" id="CP093345">
    <property type="protein sequence ID" value="WOG91181.1"/>
    <property type="molecule type" value="Genomic_DNA"/>
</dbReference>
<dbReference type="Gramene" id="KZN00468">
    <property type="protein sequence ID" value="KZN00468"/>
    <property type="gene ID" value="DCAR_009222"/>
</dbReference>
<sequence>MAGTATEEFGVGRSLAESRSSEHVENGSPLIEGRLWNTETRRISRKSAVDARYMRFCIGRWTIDGLQNLYYEDLTTKIRMWNLAGYKCYDAIFQGERQYYEQIFSGGLVGMAGTATEEFGVGRSLAESRSSEHVENGSPLIEGRLWNTETRRISRKSAVDARYMRFCIGRWTIDGLQNLYYEDLTTKIRMWNLAGYKCYDAIFQGERQYYEQIFSGK</sequence>
<gene>
    <name evidence="1" type="ORF">DCAR_0310429</name>
</gene>
<evidence type="ECO:0000313" key="1">
    <source>
        <dbReference type="EMBL" id="WOG91181.1"/>
    </source>
</evidence>
<reference evidence="1" key="2">
    <citation type="submission" date="2022-03" db="EMBL/GenBank/DDBJ databases">
        <title>Draft title - Genomic analysis of global carrot germplasm unveils the trajectory of domestication and the origin of high carotenoid orange carrot.</title>
        <authorList>
            <person name="Iorizzo M."/>
            <person name="Ellison S."/>
            <person name="Senalik D."/>
            <person name="Macko-Podgorni A."/>
            <person name="Grzebelus D."/>
            <person name="Bostan H."/>
            <person name="Rolling W."/>
            <person name="Curaba J."/>
            <person name="Simon P."/>
        </authorList>
    </citation>
    <scope>NUCLEOTIDE SEQUENCE</scope>
    <source>
        <tissue evidence="1">Leaf</tissue>
    </source>
</reference>
<keyword evidence="2" id="KW-1185">Reference proteome</keyword>
<dbReference type="AlphaFoldDB" id="A0A165ZV20"/>
<reference evidence="1" key="1">
    <citation type="journal article" date="2016" name="Nat. Genet.">
        <title>A high-quality carrot genome assembly provides new insights into carotenoid accumulation and asterid genome evolution.</title>
        <authorList>
            <person name="Iorizzo M."/>
            <person name="Ellison S."/>
            <person name="Senalik D."/>
            <person name="Zeng P."/>
            <person name="Satapoomin P."/>
            <person name="Huang J."/>
            <person name="Bowman M."/>
            <person name="Iovene M."/>
            <person name="Sanseverino W."/>
            <person name="Cavagnaro P."/>
            <person name="Yildiz M."/>
            <person name="Macko-Podgorni A."/>
            <person name="Moranska E."/>
            <person name="Grzebelus E."/>
            <person name="Grzebelus D."/>
            <person name="Ashrafi H."/>
            <person name="Zheng Z."/>
            <person name="Cheng S."/>
            <person name="Spooner D."/>
            <person name="Van Deynze A."/>
            <person name="Simon P."/>
        </authorList>
    </citation>
    <scope>NUCLEOTIDE SEQUENCE</scope>
    <source>
        <tissue evidence="1">Leaf</tissue>
    </source>
</reference>
<organism evidence="1 2">
    <name type="scientific">Daucus carota subsp. sativus</name>
    <name type="common">Carrot</name>
    <dbReference type="NCBI Taxonomy" id="79200"/>
    <lineage>
        <taxon>Eukaryota</taxon>
        <taxon>Viridiplantae</taxon>
        <taxon>Streptophyta</taxon>
        <taxon>Embryophyta</taxon>
        <taxon>Tracheophyta</taxon>
        <taxon>Spermatophyta</taxon>
        <taxon>Magnoliopsida</taxon>
        <taxon>eudicotyledons</taxon>
        <taxon>Gunneridae</taxon>
        <taxon>Pentapetalae</taxon>
        <taxon>asterids</taxon>
        <taxon>campanulids</taxon>
        <taxon>Apiales</taxon>
        <taxon>Apiaceae</taxon>
        <taxon>Apioideae</taxon>
        <taxon>Scandiceae</taxon>
        <taxon>Daucinae</taxon>
        <taxon>Daucus</taxon>
        <taxon>Daucus sect. Daucus</taxon>
    </lineage>
</organism>
<dbReference type="Proteomes" id="UP000077755">
    <property type="component" value="Chromosome 3"/>
</dbReference>